<evidence type="ECO:0000313" key="3">
    <source>
        <dbReference type="EMBL" id="MZR13915.1"/>
    </source>
</evidence>
<evidence type="ECO:0000313" key="4">
    <source>
        <dbReference type="Proteomes" id="UP000467322"/>
    </source>
</evidence>
<dbReference type="EMBL" id="WTUX01000017">
    <property type="protein sequence ID" value="MZR13915.1"/>
    <property type="molecule type" value="Genomic_DNA"/>
</dbReference>
<comment type="similarity">
    <text evidence="1">Belongs to the enoyl-CoA hydratase/isomerase family.</text>
</comment>
<protein>
    <submittedName>
        <fullName evidence="3">Enoyl-CoA hydratase/isomerase family protein</fullName>
    </submittedName>
</protein>
<dbReference type="GO" id="GO:0016853">
    <property type="term" value="F:isomerase activity"/>
    <property type="evidence" value="ECO:0007669"/>
    <property type="project" value="UniProtKB-KW"/>
</dbReference>
<evidence type="ECO:0000256" key="1">
    <source>
        <dbReference type="ARBA" id="ARBA00005254"/>
    </source>
</evidence>
<dbReference type="Gene3D" id="1.10.12.10">
    <property type="entry name" value="Lyase 2-enoyl-coa Hydratase, Chain A, domain 2"/>
    <property type="match status" value="1"/>
</dbReference>
<evidence type="ECO:0000256" key="2">
    <source>
        <dbReference type="ARBA" id="ARBA00023239"/>
    </source>
</evidence>
<dbReference type="PANTHER" id="PTHR11941:SF133">
    <property type="entry name" value="1,2-EPOXYPHENYLACETYL-COA ISOMERASE"/>
    <property type="match status" value="1"/>
</dbReference>
<proteinExistence type="inferred from homology"/>
<dbReference type="Pfam" id="PF00378">
    <property type="entry name" value="ECH_1"/>
    <property type="match status" value="1"/>
</dbReference>
<dbReference type="SUPFAM" id="SSF52096">
    <property type="entry name" value="ClpP/crotonase"/>
    <property type="match status" value="1"/>
</dbReference>
<dbReference type="InterPro" id="IPR014748">
    <property type="entry name" value="Enoyl-CoA_hydra_C"/>
</dbReference>
<dbReference type="InterPro" id="IPR001753">
    <property type="entry name" value="Enoyl-CoA_hydra/iso"/>
</dbReference>
<sequence length="256" mass="27169">MSEPILYETDGPIARITFNRPEAFNAMDPGLRAGLREAILKVHEDDAVRAVVMSGAGRGFCSGTDLKEGLSRNTGMFLEQEYRPILAMIAASPKIWISQVHGSAAGIGAAVAMNCDMMVMAESANIYMAFAAINLIPDGGNTWLLHRGLGYKRALQAVLEGRRIPASEAVALGLANELHPDDDLAAETTALATRIAAGPPLATAAAKRLMRAMDGMSYADAIGAEASEQTTLAEANDTREGVAAFFEKRKPNFTGT</sequence>
<dbReference type="AlphaFoldDB" id="A0A845M1J5"/>
<comment type="caution">
    <text evidence="3">The sequence shown here is derived from an EMBL/GenBank/DDBJ whole genome shotgun (WGS) entry which is preliminary data.</text>
</comment>
<dbReference type="Proteomes" id="UP000467322">
    <property type="component" value="Unassembled WGS sequence"/>
</dbReference>
<name>A0A845M1J5_9RHOB</name>
<reference evidence="3 4" key="1">
    <citation type="submission" date="2019-12" db="EMBL/GenBank/DDBJ databases">
        <title>Maritimibacter sp. nov. sp. isolated from sea sand.</title>
        <authorList>
            <person name="Kim J."/>
            <person name="Jeong S.E."/>
            <person name="Jung H.S."/>
            <person name="Jeon C.O."/>
        </authorList>
    </citation>
    <scope>NUCLEOTIDE SEQUENCE [LARGE SCALE GENOMIC DNA]</scope>
    <source>
        <strain evidence="3 4">DP07</strain>
    </source>
</reference>
<keyword evidence="3" id="KW-0413">Isomerase</keyword>
<dbReference type="PANTHER" id="PTHR11941">
    <property type="entry name" value="ENOYL-COA HYDRATASE-RELATED"/>
    <property type="match status" value="1"/>
</dbReference>
<gene>
    <name evidence="3" type="ORF">GQE99_12915</name>
</gene>
<keyword evidence="2" id="KW-0456">Lyase</keyword>
<dbReference type="GO" id="GO:0016829">
    <property type="term" value="F:lyase activity"/>
    <property type="evidence" value="ECO:0007669"/>
    <property type="project" value="UniProtKB-KW"/>
</dbReference>
<dbReference type="InterPro" id="IPR029045">
    <property type="entry name" value="ClpP/crotonase-like_dom_sf"/>
</dbReference>
<keyword evidence="4" id="KW-1185">Reference proteome</keyword>
<dbReference type="RefSeq" id="WP_161352047.1">
    <property type="nucleotide sequence ID" value="NZ_WTUX01000017.1"/>
</dbReference>
<dbReference type="GO" id="GO:0006635">
    <property type="term" value="P:fatty acid beta-oxidation"/>
    <property type="evidence" value="ECO:0007669"/>
    <property type="project" value="TreeGrafter"/>
</dbReference>
<dbReference type="Gene3D" id="3.90.226.10">
    <property type="entry name" value="2-enoyl-CoA Hydratase, Chain A, domain 1"/>
    <property type="match status" value="1"/>
</dbReference>
<dbReference type="CDD" id="cd06558">
    <property type="entry name" value="crotonase-like"/>
    <property type="match status" value="1"/>
</dbReference>
<accession>A0A845M1J5</accession>
<organism evidence="3 4">
    <name type="scientific">Maritimibacter harenae</name>
    <dbReference type="NCBI Taxonomy" id="2606218"/>
    <lineage>
        <taxon>Bacteria</taxon>
        <taxon>Pseudomonadati</taxon>
        <taxon>Pseudomonadota</taxon>
        <taxon>Alphaproteobacteria</taxon>
        <taxon>Rhodobacterales</taxon>
        <taxon>Roseobacteraceae</taxon>
        <taxon>Maritimibacter</taxon>
    </lineage>
</organism>